<reference evidence="10" key="1">
    <citation type="journal article" date="2020" name="mSystems">
        <title>Genome- and Community-Level Interaction Insights into Carbon Utilization and Element Cycling Functions of Hydrothermarchaeota in Hydrothermal Sediment.</title>
        <authorList>
            <person name="Zhou Z."/>
            <person name="Liu Y."/>
            <person name="Xu W."/>
            <person name="Pan J."/>
            <person name="Luo Z.H."/>
            <person name="Li M."/>
        </authorList>
    </citation>
    <scope>NUCLEOTIDE SEQUENCE [LARGE SCALE GENOMIC DNA]</scope>
    <source>
        <strain evidence="10">SpSt-456</strain>
    </source>
</reference>
<dbReference type="PIRSF" id="PIRSF001480">
    <property type="entry name" value="Mannose-6-phosphate_isomerase"/>
    <property type="match status" value="1"/>
</dbReference>
<dbReference type="PANTHER" id="PTHR10309">
    <property type="entry name" value="MANNOSE-6-PHOSPHATE ISOMERASE"/>
    <property type="match status" value="1"/>
</dbReference>
<dbReference type="PRINTS" id="PR00714">
    <property type="entry name" value="MAN6PISMRASE"/>
</dbReference>
<keyword evidence="6 10" id="KW-0413">Isomerase</keyword>
<comment type="caution">
    <text evidence="10">The sequence shown here is derived from an EMBL/GenBank/DDBJ whole genome shotgun (WGS) entry which is preliminary data.</text>
</comment>
<evidence type="ECO:0000256" key="7">
    <source>
        <dbReference type="PIRSR" id="PIRSR001480-1"/>
    </source>
</evidence>
<name>A0A831ZXH6_9BACT</name>
<dbReference type="GO" id="GO:0005829">
    <property type="term" value="C:cytosol"/>
    <property type="evidence" value="ECO:0007669"/>
    <property type="project" value="TreeGrafter"/>
</dbReference>
<proteinExistence type="inferred from homology"/>
<evidence type="ECO:0000313" key="10">
    <source>
        <dbReference type="EMBL" id="HFK96827.1"/>
    </source>
</evidence>
<dbReference type="InterPro" id="IPR001250">
    <property type="entry name" value="Man6P_Isoase-1"/>
</dbReference>
<feature type="active site" evidence="7">
    <location>
        <position position="294"/>
    </location>
</feature>
<comment type="catalytic activity">
    <reaction evidence="1">
        <text>D-mannose 6-phosphate = D-fructose 6-phosphate</text>
        <dbReference type="Rhea" id="RHEA:12356"/>
        <dbReference type="ChEBI" id="CHEBI:58735"/>
        <dbReference type="ChEBI" id="CHEBI:61527"/>
        <dbReference type="EC" id="5.3.1.8"/>
    </reaction>
</comment>
<dbReference type="PANTHER" id="PTHR10309:SF0">
    <property type="entry name" value="MANNOSE-6-PHOSPHATE ISOMERASE"/>
    <property type="match status" value="1"/>
</dbReference>
<keyword evidence="4 8" id="KW-0479">Metal-binding</keyword>
<feature type="domain" description="Phosphomannose isomerase type I catalytic" evidence="9">
    <location>
        <begin position="13"/>
        <end position="154"/>
    </location>
</feature>
<evidence type="ECO:0000256" key="4">
    <source>
        <dbReference type="ARBA" id="ARBA00022723"/>
    </source>
</evidence>
<dbReference type="EMBL" id="DSTK01000016">
    <property type="protein sequence ID" value="HFK96827.1"/>
    <property type="molecule type" value="Genomic_DNA"/>
</dbReference>
<dbReference type="InterPro" id="IPR011051">
    <property type="entry name" value="RmlC_Cupin_sf"/>
</dbReference>
<organism evidence="10">
    <name type="scientific">Desulfacinum infernum</name>
    <dbReference type="NCBI Taxonomy" id="35837"/>
    <lineage>
        <taxon>Bacteria</taxon>
        <taxon>Pseudomonadati</taxon>
        <taxon>Thermodesulfobacteriota</taxon>
        <taxon>Syntrophobacteria</taxon>
        <taxon>Syntrophobacterales</taxon>
        <taxon>Syntrophobacteraceae</taxon>
        <taxon>Desulfacinum</taxon>
    </lineage>
</organism>
<accession>A0A831ZXH6</accession>
<comment type="similarity">
    <text evidence="2">Belongs to the mannose-6-phosphate isomerase type 1 family.</text>
</comment>
<dbReference type="PROSITE" id="PS00965">
    <property type="entry name" value="PMI_I_1"/>
    <property type="match status" value="1"/>
</dbReference>
<dbReference type="GO" id="GO:0008270">
    <property type="term" value="F:zinc ion binding"/>
    <property type="evidence" value="ECO:0007669"/>
    <property type="project" value="InterPro"/>
</dbReference>
<gene>
    <name evidence="10" type="primary">manA</name>
    <name evidence="10" type="ORF">ENS06_05820</name>
</gene>
<feature type="binding site" evidence="8">
    <location>
        <position position="138"/>
    </location>
    <ligand>
        <name>Zn(2+)</name>
        <dbReference type="ChEBI" id="CHEBI:29105"/>
    </ligand>
</feature>
<evidence type="ECO:0000256" key="3">
    <source>
        <dbReference type="ARBA" id="ARBA00011956"/>
    </source>
</evidence>
<feature type="binding site" evidence="8">
    <location>
        <position position="275"/>
    </location>
    <ligand>
        <name>Zn(2+)</name>
        <dbReference type="ChEBI" id="CHEBI:29105"/>
    </ligand>
</feature>
<dbReference type="EC" id="5.3.1.8" evidence="3"/>
<sequence>MPQAAGLSPRPYRLKNPIRHYDWGERGPSAFIATLLGISDPNPIPYAELWVGAHPSAPSLIVREDADPVALSDGVRLWPLQLLGSRVHGIFKGQWPFLLKILSAAEALSIQAHPDRTLAPLLRAQDPNHYPDANHKPEIAVALGRFQALAGFKSVDGWQEVFRAFPEIASFVGCDIRSVDGMMRTTSPKADFVRNAFSRLLFRARNDPKGLASAVHATARRMGEAPQSFSAMADLYHELLAQYGPEDVGLLVVLFLNRVELLPGQALFLPPGLPHAYLRGNIVECMANSDNVVRLGLTPKHKDFRAILQVLDFHPVHPAVISPPEDTHTIYPAPCSEFQVHRWIVEAGRILSLTRPDGPEVILVIEGRGRIFWREKERTEAQPYDRGHSFLVPALLTEYGLEAATRTLAFSVRVPA</sequence>
<dbReference type="SUPFAM" id="SSF51182">
    <property type="entry name" value="RmlC-like cupins"/>
    <property type="match status" value="1"/>
</dbReference>
<evidence type="ECO:0000256" key="6">
    <source>
        <dbReference type="ARBA" id="ARBA00023235"/>
    </source>
</evidence>
<dbReference type="GO" id="GO:0009298">
    <property type="term" value="P:GDP-mannose biosynthetic process"/>
    <property type="evidence" value="ECO:0007669"/>
    <property type="project" value="InterPro"/>
</dbReference>
<dbReference type="Pfam" id="PF20511">
    <property type="entry name" value="PMI_typeI_cat"/>
    <property type="match status" value="1"/>
</dbReference>
<dbReference type="InterPro" id="IPR014710">
    <property type="entry name" value="RmlC-like_jellyroll"/>
</dbReference>
<dbReference type="AlphaFoldDB" id="A0A831ZXH6"/>
<dbReference type="InterPro" id="IPR018050">
    <property type="entry name" value="Pmannose_isomerase-type1_CS"/>
</dbReference>
<evidence type="ECO:0000256" key="8">
    <source>
        <dbReference type="PIRSR" id="PIRSR001480-2"/>
    </source>
</evidence>
<dbReference type="Gene3D" id="1.10.441.10">
    <property type="entry name" value="Phosphomannose Isomerase, domain 2"/>
    <property type="match status" value="1"/>
</dbReference>
<evidence type="ECO:0000256" key="1">
    <source>
        <dbReference type="ARBA" id="ARBA00000757"/>
    </source>
</evidence>
<dbReference type="NCBIfam" id="TIGR00218">
    <property type="entry name" value="manA"/>
    <property type="match status" value="1"/>
</dbReference>
<dbReference type="GO" id="GO:0004476">
    <property type="term" value="F:mannose-6-phosphate isomerase activity"/>
    <property type="evidence" value="ECO:0007669"/>
    <property type="project" value="UniProtKB-EC"/>
</dbReference>
<feature type="binding site" evidence="8">
    <location>
        <position position="111"/>
    </location>
    <ligand>
        <name>Zn(2+)</name>
        <dbReference type="ChEBI" id="CHEBI:29105"/>
    </ligand>
</feature>
<dbReference type="InterPro" id="IPR016305">
    <property type="entry name" value="Mannose-6-P_Isomerase"/>
</dbReference>
<dbReference type="CDD" id="cd07011">
    <property type="entry name" value="cupin_PMI_type_I_N"/>
    <property type="match status" value="1"/>
</dbReference>
<feature type="binding site" evidence="8">
    <location>
        <position position="113"/>
    </location>
    <ligand>
        <name>Zn(2+)</name>
        <dbReference type="ChEBI" id="CHEBI:29105"/>
    </ligand>
</feature>
<evidence type="ECO:0000256" key="2">
    <source>
        <dbReference type="ARBA" id="ARBA00010772"/>
    </source>
</evidence>
<dbReference type="GO" id="GO:0005975">
    <property type="term" value="P:carbohydrate metabolic process"/>
    <property type="evidence" value="ECO:0007669"/>
    <property type="project" value="InterPro"/>
</dbReference>
<protein>
    <recommendedName>
        <fullName evidence="3">mannose-6-phosphate isomerase</fullName>
        <ecNumber evidence="3">5.3.1.8</ecNumber>
    </recommendedName>
</protein>
<dbReference type="InterPro" id="IPR046457">
    <property type="entry name" value="PMI_typeI_cat"/>
</dbReference>
<keyword evidence="5 8" id="KW-0862">Zinc</keyword>
<evidence type="ECO:0000256" key="5">
    <source>
        <dbReference type="ARBA" id="ARBA00022833"/>
    </source>
</evidence>
<comment type="cofactor">
    <cofactor evidence="8">
        <name>Zn(2+)</name>
        <dbReference type="ChEBI" id="CHEBI:29105"/>
    </cofactor>
    <text evidence="8">Binds 1 zinc ion per subunit.</text>
</comment>
<dbReference type="Gene3D" id="2.60.120.10">
    <property type="entry name" value="Jelly Rolls"/>
    <property type="match status" value="2"/>
</dbReference>
<evidence type="ECO:0000259" key="9">
    <source>
        <dbReference type="Pfam" id="PF20511"/>
    </source>
</evidence>